<keyword evidence="1" id="KW-0614">Plasmid</keyword>
<dbReference type="EMBL" id="MN823986">
    <property type="protein sequence ID" value="QIS35143.1"/>
    <property type="molecule type" value="Genomic_DNA"/>
</dbReference>
<accession>A0A6H0A7E1</accession>
<protein>
    <submittedName>
        <fullName evidence="1">Iron aquisition yersiniabactin synthesis enzyme (Irp2)</fullName>
    </submittedName>
</protein>
<name>A0A6H0A7E1_KLEPN</name>
<sequence length="47" mass="5088">MCPTPRLALGDSQVEIEVLATGLNFKDVLFTTGLLRQQPGEAPLPLH</sequence>
<dbReference type="InterPro" id="IPR011032">
    <property type="entry name" value="GroES-like_sf"/>
</dbReference>
<reference evidence="1" key="1">
    <citation type="submission" date="2019-12" db="EMBL/GenBank/DDBJ databases">
        <title>Complete sequence of Tn6502.</title>
        <authorList>
            <person name="Zhou D."/>
        </authorList>
    </citation>
    <scope>NUCLEOTIDE SEQUENCE</scope>
    <source>
        <strain evidence="1">201332306</strain>
        <plasmid evidence="1">p332306-KPC</plasmid>
    </source>
</reference>
<evidence type="ECO:0000313" key="1">
    <source>
        <dbReference type="EMBL" id="QIS35143.1"/>
    </source>
</evidence>
<proteinExistence type="predicted"/>
<geneLocation type="plasmid" evidence="1">
    <name>p332306-KPC</name>
</geneLocation>
<dbReference type="SUPFAM" id="SSF50129">
    <property type="entry name" value="GroES-like"/>
    <property type="match status" value="1"/>
</dbReference>
<dbReference type="AlphaFoldDB" id="A0A6H0A7E1"/>
<dbReference type="Gene3D" id="3.90.180.10">
    <property type="entry name" value="Medium-chain alcohol dehydrogenases, catalytic domain"/>
    <property type="match status" value="1"/>
</dbReference>
<organism evidence="1">
    <name type="scientific">Klebsiella pneumoniae</name>
    <dbReference type="NCBI Taxonomy" id="573"/>
    <lineage>
        <taxon>Bacteria</taxon>
        <taxon>Pseudomonadati</taxon>
        <taxon>Pseudomonadota</taxon>
        <taxon>Gammaproteobacteria</taxon>
        <taxon>Enterobacterales</taxon>
        <taxon>Enterobacteriaceae</taxon>
        <taxon>Klebsiella/Raoultella group</taxon>
        <taxon>Klebsiella</taxon>
        <taxon>Klebsiella pneumoniae complex</taxon>
    </lineage>
</organism>